<organism evidence="3 4">
    <name type="scientific">Puccinia coronata f. sp. avenae</name>
    <dbReference type="NCBI Taxonomy" id="200324"/>
    <lineage>
        <taxon>Eukaryota</taxon>
        <taxon>Fungi</taxon>
        <taxon>Dikarya</taxon>
        <taxon>Basidiomycota</taxon>
        <taxon>Pucciniomycotina</taxon>
        <taxon>Pucciniomycetes</taxon>
        <taxon>Pucciniales</taxon>
        <taxon>Pucciniaceae</taxon>
        <taxon>Puccinia</taxon>
    </lineage>
</organism>
<dbReference type="Pfam" id="PF14377">
    <property type="entry name" value="UBM"/>
    <property type="match status" value="2"/>
</dbReference>
<dbReference type="AlphaFoldDB" id="A0A2N5UYV6"/>
<reference evidence="3 4" key="1">
    <citation type="submission" date="2017-11" db="EMBL/GenBank/DDBJ databases">
        <title>De novo assembly and phasing of dikaryotic genomes from two isolates of Puccinia coronata f. sp. avenae, the causal agent of oat crown rust.</title>
        <authorList>
            <person name="Miller M.E."/>
            <person name="Zhang Y."/>
            <person name="Omidvar V."/>
            <person name="Sperschneider J."/>
            <person name="Schwessinger B."/>
            <person name="Raley C."/>
            <person name="Palmer J.M."/>
            <person name="Garnica D."/>
            <person name="Upadhyaya N."/>
            <person name="Rathjen J."/>
            <person name="Taylor J.M."/>
            <person name="Park R.F."/>
            <person name="Dodds P.N."/>
            <person name="Hirsch C.D."/>
            <person name="Kianian S.F."/>
            <person name="Figueroa M."/>
        </authorList>
    </citation>
    <scope>NUCLEOTIDE SEQUENCE [LARGE SCALE GENOMIC DNA]</scope>
    <source>
        <strain evidence="3">12NC29</strain>
    </source>
</reference>
<accession>A0A2N5UYV6</accession>
<dbReference type="InterPro" id="IPR025527">
    <property type="entry name" value="HUWE1/Rev1_UBM"/>
</dbReference>
<feature type="region of interest" description="Disordered" evidence="2">
    <location>
        <begin position="108"/>
        <end position="127"/>
    </location>
</feature>
<proteinExistence type="predicted"/>
<evidence type="ECO:0000313" key="4">
    <source>
        <dbReference type="Proteomes" id="UP000235388"/>
    </source>
</evidence>
<sequence length="522" mass="56527">MIVEIWIEISLRVQGNCSLQNQIMDIIGALLFPTVFVLFPTAQDNSCSTASAAELSERASNAYVTNLQPSSALQCDSQTQTANPSKNGFVIASEKPSNPIMMRLSAAGTKSDNNTGFKPSEVQSGHIPRDVASETEEDIVTSNTSDQSISVATPFTPLIQPAPKQSNHQSIPSPLPENNAMQGVDSQDNIVQVINLACQLADRIGATTETLAAKIPDPLSLRQLPRLALPNQKLPRIKPLQAQSRPVRLHQLDHPNALPDDMQEEVLNQHFREQRPVQEELSDPAPSSISTNFLNALPPKIRAEVICSKALPPDLDQDCDDSQKLSGCSAFAVVQLLALAICNHTTDKLTSVSKLFISKPDLISQLSDLVNPQISGNGLGGNIQAAVFHALEEILQYCPPSSSVTFTLNMVTLVIIRINQPLLETSKHSIPSPIYICKEPFNLLLRPNAALKQRDDSAASSFVIGVQARKISSSQLHLITNLAKSLKRSRSNPPSEGRFATDELAKLDLITRPSISTTGATT</sequence>
<dbReference type="OrthoDB" id="3365145at2759"/>
<evidence type="ECO:0000256" key="1">
    <source>
        <dbReference type="ARBA" id="ARBA00022679"/>
    </source>
</evidence>
<dbReference type="EMBL" id="PGCJ01000153">
    <property type="protein sequence ID" value="PLW42914.1"/>
    <property type="molecule type" value="Genomic_DNA"/>
</dbReference>
<evidence type="ECO:0000256" key="2">
    <source>
        <dbReference type="SAM" id="MobiDB-lite"/>
    </source>
</evidence>
<protein>
    <submittedName>
        <fullName evidence="3">Uncharacterized protein</fullName>
    </submittedName>
</protein>
<name>A0A2N5UYV6_9BASI</name>
<evidence type="ECO:0000313" key="3">
    <source>
        <dbReference type="EMBL" id="PLW42914.1"/>
    </source>
</evidence>
<keyword evidence="1" id="KW-0808">Transferase</keyword>
<keyword evidence="4" id="KW-1185">Reference proteome</keyword>
<gene>
    <name evidence="3" type="ORF">PCANC_17735</name>
</gene>
<comment type="caution">
    <text evidence="3">The sequence shown here is derived from an EMBL/GenBank/DDBJ whole genome shotgun (WGS) entry which is preliminary data.</text>
</comment>
<feature type="compositionally biased region" description="Polar residues" evidence="2">
    <location>
        <begin position="108"/>
        <end position="123"/>
    </location>
</feature>
<dbReference type="Proteomes" id="UP000235388">
    <property type="component" value="Unassembled WGS sequence"/>
</dbReference>
<dbReference type="GO" id="GO:0016740">
    <property type="term" value="F:transferase activity"/>
    <property type="evidence" value="ECO:0007669"/>
    <property type="project" value="UniProtKB-KW"/>
</dbReference>
<dbReference type="STRING" id="200324.A0A2N5UYV6"/>